<dbReference type="GO" id="GO:0004329">
    <property type="term" value="F:formate-tetrahydrofolate ligase activity"/>
    <property type="evidence" value="ECO:0007669"/>
    <property type="project" value="UniProtKB-UniRule"/>
</dbReference>
<dbReference type="OrthoDB" id="9761733at2"/>
<dbReference type="InterPro" id="IPR027417">
    <property type="entry name" value="P-loop_NTPase"/>
</dbReference>
<dbReference type="UniPathway" id="UPA00193"/>
<keyword evidence="4 8" id="KW-0547">Nucleotide-binding</keyword>
<dbReference type="AlphaFoldDB" id="H3KCP1"/>
<dbReference type="Gene3D" id="3.10.410.10">
    <property type="entry name" value="Formyltetrahydrofolate synthetase, domain 3"/>
    <property type="match status" value="1"/>
</dbReference>
<evidence type="ECO:0000256" key="3">
    <source>
        <dbReference type="ARBA" id="ARBA00022598"/>
    </source>
</evidence>
<protein>
    <recommendedName>
        <fullName evidence="8">Formate--tetrahydrofolate ligase</fullName>
        <ecNumber evidence="8">6.3.4.3</ecNumber>
    </recommendedName>
    <alternativeName>
        <fullName evidence="8">Formyltetrahydrofolate synthetase</fullName>
        <shortName evidence="8">FHS</shortName>
        <shortName evidence="8">FTHFS</shortName>
    </alternativeName>
</protein>
<evidence type="ECO:0000256" key="6">
    <source>
        <dbReference type="ARBA" id="ARBA00049033"/>
    </source>
</evidence>
<evidence type="ECO:0000256" key="1">
    <source>
        <dbReference type="ARBA" id="ARBA00004777"/>
    </source>
</evidence>
<dbReference type="SUPFAM" id="SSF52540">
    <property type="entry name" value="P-loop containing nucleoside triphosphate hydrolases"/>
    <property type="match status" value="1"/>
</dbReference>
<dbReference type="RefSeq" id="WP_008541028.1">
    <property type="nucleotide sequence ID" value="NZ_JH604884.1"/>
</dbReference>
<dbReference type="EC" id="6.3.4.3" evidence="8"/>
<dbReference type="GO" id="GO:0035999">
    <property type="term" value="P:tetrahydrofolate interconversion"/>
    <property type="evidence" value="ECO:0007669"/>
    <property type="project" value="UniProtKB-UniRule"/>
</dbReference>
<evidence type="ECO:0000256" key="4">
    <source>
        <dbReference type="ARBA" id="ARBA00022741"/>
    </source>
</evidence>
<sequence length="547" mass="57455">MLTDIEIAQSTKLVPIDELAHGAGLTDAEFEPYGRDKAKVTLDPSRPQKGRLILVTATSGMPAGSGKTTTSIALAQGLKKIGKNAVLALREPSLGPVFGMKGGAAGGGYSQVLPMEAINLHFTGDLHAITAANNLLAALLDNARHQGQVDLKEIYWRRVLDVNDRMLRNIVSGLGGPANGLPTEAGFDITAASELMAILCLATDMEDLRARLDRIVLGIRRDGTAYTCKELGATGALLALLFDAMKPNLVQSIEGNLAFVHGGPFANIAHGCNSVAATRAALTLGDYAITEAGFGSDLGAEKFLNIKCRAAGFQPAAIVLVTSTKALKWHGGVPLPEIGKPNVEALKKGLCNLDAHVENLRRFGPNVVVSLNHFHTDTDEELEIIRARCAELGVRFAVCDGFAKGGEGATELARAVVEAAADPKPLTHTYEPDATIEEKIGAIVTKVYGAGGFTLSDAAKKDLKRLQDLGCDRLPVCIAKTPFSLTADPKALGSPKGFDVPVQRLVLNAGAGFVVVTTGAIMRMPGLPKAPAAMQIDVKDGRITGLA</sequence>
<dbReference type="Gene3D" id="3.40.50.300">
    <property type="entry name" value="P-loop containing nucleotide triphosphate hydrolases"/>
    <property type="match status" value="1"/>
</dbReference>
<comment type="pathway">
    <text evidence="1 8">One-carbon metabolism; tetrahydrofolate interconversion.</text>
</comment>
<evidence type="ECO:0000256" key="5">
    <source>
        <dbReference type="ARBA" id="ARBA00022840"/>
    </source>
</evidence>
<evidence type="ECO:0000313" key="9">
    <source>
        <dbReference type="EMBL" id="EHY32103.1"/>
    </source>
</evidence>
<gene>
    <name evidence="8" type="primary">fhs</name>
    <name evidence="9" type="ORF">HMPREF9440_00493</name>
</gene>
<dbReference type="Gene3D" id="3.30.1510.10">
    <property type="entry name" value="Domain 2, N(10)-formyltetrahydrofolate synthetase"/>
    <property type="match status" value="1"/>
</dbReference>
<proteinExistence type="inferred from homology"/>
<organism evidence="9 10">
    <name type="scientific">Sutterella parvirubra YIT 11816</name>
    <dbReference type="NCBI Taxonomy" id="762967"/>
    <lineage>
        <taxon>Bacteria</taxon>
        <taxon>Pseudomonadati</taxon>
        <taxon>Pseudomonadota</taxon>
        <taxon>Betaproteobacteria</taxon>
        <taxon>Burkholderiales</taxon>
        <taxon>Sutterellaceae</taxon>
        <taxon>Sutterella</taxon>
    </lineage>
</organism>
<evidence type="ECO:0000256" key="7">
    <source>
        <dbReference type="ARBA" id="ARBA00061363"/>
    </source>
</evidence>
<evidence type="ECO:0000256" key="2">
    <source>
        <dbReference type="ARBA" id="ARBA00022563"/>
    </source>
</evidence>
<comment type="caution">
    <text evidence="9">The sequence shown here is derived from an EMBL/GenBank/DDBJ whole genome shotgun (WGS) entry which is preliminary data.</text>
</comment>
<dbReference type="PROSITE" id="PS00721">
    <property type="entry name" value="FTHFS_1"/>
    <property type="match status" value="1"/>
</dbReference>
<keyword evidence="10" id="KW-1185">Reference proteome</keyword>
<evidence type="ECO:0000313" key="10">
    <source>
        <dbReference type="Proteomes" id="UP000004956"/>
    </source>
</evidence>
<comment type="caution">
    <text evidence="8">Lacks conserved residue(s) required for the propagation of feature annotation.</text>
</comment>
<dbReference type="HOGENOM" id="CLU_003601_3_3_4"/>
<dbReference type="Proteomes" id="UP000004956">
    <property type="component" value="Unassembled WGS sequence"/>
</dbReference>
<keyword evidence="2 8" id="KW-0554">One-carbon metabolism</keyword>
<comment type="similarity">
    <text evidence="7 8">Belongs to the formate--tetrahydrofolate ligase family.</text>
</comment>
<dbReference type="InterPro" id="IPR000559">
    <property type="entry name" value="Formate_THF_ligase"/>
</dbReference>
<keyword evidence="5 8" id="KW-0067">ATP-binding</keyword>
<name>H3KCP1_9BURK</name>
<evidence type="ECO:0000256" key="8">
    <source>
        <dbReference type="HAMAP-Rule" id="MF_01543"/>
    </source>
</evidence>
<dbReference type="EMBL" id="AFBQ01000058">
    <property type="protein sequence ID" value="EHY32103.1"/>
    <property type="molecule type" value="Genomic_DNA"/>
</dbReference>
<dbReference type="PATRIC" id="fig|762967.3.peg.411"/>
<keyword evidence="3 8" id="KW-0436">Ligase</keyword>
<dbReference type="FunFam" id="3.30.1510.10:FF:000001">
    <property type="entry name" value="Formate--tetrahydrofolate ligase"/>
    <property type="match status" value="1"/>
</dbReference>
<dbReference type="HAMAP" id="MF_01543">
    <property type="entry name" value="FTHFS"/>
    <property type="match status" value="1"/>
</dbReference>
<dbReference type="NCBIfam" id="NF010030">
    <property type="entry name" value="PRK13505.1"/>
    <property type="match status" value="1"/>
</dbReference>
<accession>H3KCP1</accession>
<comment type="catalytic activity">
    <reaction evidence="6 8">
        <text>(6S)-5,6,7,8-tetrahydrofolate + formate + ATP = (6R)-10-formyltetrahydrofolate + ADP + phosphate</text>
        <dbReference type="Rhea" id="RHEA:20221"/>
        <dbReference type="ChEBI" id="CHEBI:15740"/>
        <dbReference type="ChEBI" id="CHEBI:30616"/>
        <dbReference type="ChEBI" id="CHEBI:43474"/>
        <dbReference type="ChEBI" id="CHEBI:57453"/>
        <dbReference type="ChEBI" id="CHEBI:195366"/>
        <dbReference type="ChEBI" id="CHEBI:456216"/>
        <dbReference type="EC" id="6.3.4.3"/>
    </reaction>
</comment>
<dbReference type="InterPro" id="IPR020628">
    <property type="entry name" value="Formate_THF_ligase_CS"/>
</dbReference>
<dbReference type="STRING" id="762967.HMPREF9440_00493"/>
<reference evidence="9 10" key="1">
    <citation type="submission" date="2011-11" db="EMBL/GenBank/DDBJ databases">
        <authorList>
            <person name="Weinstock G."/>
            <person name="Sodergren E."/>
            <person name="Clifton S."/>
            <person name="Fulton L."/>
            <person name="Fulton B."/>
            <person name="Courtney L."/>
            <person name="Fronick C."/>
            <person name="Harrison M."/>
            <person name="Strong C."/>
            <person name="Farmer C."/>
            <person name="Delahaunty K."/>
            <person name="Markovic C."/>
            <person name="Hall O."/>
            <person name="Minx P."/>
            <person name="Tomlinson C."/>
            <person name="Mitreva M."/>
            <person name="Hou S."/>
            <person name="Chen J."/>
            <person name="Wollam A."/>
            <person name="Pepin K.H."/>
            <person name="Johnson M."/>
            <person name="Bhonagiri V."/>
            <person name="Zhang X."/>
            <person name="Suruliraj S."/>
            <person name="Warren W."/>
            <person name="Chinwalla A."/>
            <person name="Mardis E.R."/>
            <person name="Wilson R.K."/>
        </authorList>
    </citation>
    <scope>NUCLEOTIDE SEQUENCE [LARGE SCALE GENOMIC DNA]</scope>
    <source>
        <strain evidence="9 10">YIT 11816</strain>
    </source>
</reference>
<dbReference type="Pfam" id="PF01268">
    <property type="entry name" value="FTHFS"/>
    <property type="match status" value="1"/>
</dbReference>
<dbReference type="GO" id="GO:0005524">
    <property type="term" value="F:ATP binding"/>
    <property type="evidence" value="ECO:0007669"/>
    <property type="project" value="UniProtKB-UniRule"/>
</dbReference>